<dbReference type="Proteomes" id="UP001054821">
    <property type="component" value="Chromosome 5"/>
</dbReference>
<proteinExistence type="predicted"/>
<name>A0AAD4VLB0_PRUDU</name>
<feature type="region of interest" description="Disordered" evidence="1">
    <location>
        <begin position="44"/>
        <end position="90"/>
    </location>
</feature>
<reference evidence="2 3" key="1">
    <citation type="journal article" date="2022" name="G3 (Bethesda)">
        <title>Whole-genome sequence and methylome profiling of the almond [Prunus dulcis (Mill.) D.A. Webb] cultivar 'Nonpareil'.</title>
        <authorList>
            <person name="D'Amico-Willman K.M."/>
            <person name="Ouma W.Z."/>
            <person name="Meulia T."/>
            <person name="Sideli G.M."/>
            <person name="Gradziel T.M."/>
            <person name="Fresnedo-Ramirez J."/>
        </authorList>
    </citation>
    <scope>NUCLEOTIDE SEQUENCE [LARGE SCALE GENOMIC DNA]</scope>
    <source>
        <strain evidence="2">Clone GOH B32 T37-40</strain>
    </source>
</reference>
<feature type="compositionally biased region" description="Low complexity" evidence="1">
    <location>
        <begin position="78"/>
        <end position="90"/>
    </location>
</feature>
<keyword evidence="3" id="KW-1185">Reference proteome</keyword>
<protein>
    <submittedName>
        <fullName evidence="2">Uncharacterized protein</fullName>
    </submittedName>
</protein>
<evidence type="ECO:0000313" key="3">
    <source>
        <dbReference type="Proteomes" id="UP001054821"/>
    </source>
</evidence>
<evidence type="ECO:0000313" key="2">
    <source>
        <dbReference type="EMBL" id="KAI5327200.1"/>
    </source>
</evidence>
<sequence>MKRNFCKYEYMAGLQEKKKKLAAEKKNLNGVPSHELIAQAKNLQPKPRVHSPNCTMANPRRATPKGPGLCHDKEEDAAASAAASSHSRLL</sequence>
<gene>
    <name evidence="2" type="ORF">L3X38_026596</name>
</gene>
<evidence type="ECO:0000256" key="1">
    <source>
        <dbReference type="SAM" id="MobiDB-lite"/>
    </source>
</evidence>
<dbReference type="AlphaFoldDB" id="A0AAD4VLB0"/>
<accession>A0AAD4VLB0</accession>
<comment type="caution">
    <text evidence="2">The sequence shown here is derived from an EMBL/GenBank/DDBJ whole genome shotgun (WGS) entry which is preliminary data.</text>
</comment>
<dbReference type="EMBL" id="JAJFAZ020000005">
    <property type="protein sequence ID" value="KAI5327200.1"/>
    <property type="molecule type" value="Genomic_DNA"/>
</dbReference>
<organism evidence="2 3">
    <name type="scientific">Prunus dulcis</name>
    <name type="common">Almond</name>
    <name type="synonym">Amygdalus dulcis</name>
    <dbReference type="NCBI Taxonomy" id="3755"/>
    <lineage>
        <taxon>Eukaryota</taxon>
        <taxon>Viridiplantae</taxon>
        <taxon>Streptophyta</taxon>
        <taxon>Embryophyta</taxon>
        <taxon>Tracheophyta</taxon>
        <taxon>Spermatophyta</taxon>
        <taxon>Magnoliopsida</taxon>
        <taxon>eudicotyledons</taxon>
        <taxon>Gunneridae</taxon>
        <taxon>Pentapetalae</taxon>
        <taxon>rosids</taxon>
        <taxon>fabids</taxon>
        <taxon>Rosales</taxon>
        <taxon>Rosaceae</taxon>
        <taxon>Amygdaloideae</taxon>
        <taxon>Amygdaleae</taxon>
        <taxon>Prunus</taxon>
    </lineage>
</organism>